<dbReference type="Proteomes" id="UP000290273">
    <property type="component" value="Unassembled WGS sequence"/>
</dbReference>
<dbReference type="InterPro" id="IPR008763">
    <property type="entry name" value="Peptidase_S55"/>
</dbReference>
<dbReference type="PROSITE" id="PS51494">
    <property type="entry name" value="SPOIVB"/>
    <property type="match status" value="1"/>
</dbReference>
<evidence type="ECO:0000313" key="2">
    <source>
        <dbReference type="EMBL" id="RXI52409.1"/>
    </source>
</evidence>
<dbReference type="SUPFAM" id="SSF50156">
    <property type="entry name" value="PDZ domain-like"/>
    <property type="match status" value="1"/>
</dbReference>
<gene>
    <name evidence="2" type="primary">spoIVB</name>
    <name evidence="2" type="ORF">DP131_12790</name>
</gene>
<organism evidence="2 3">
    <name type="scientific">Clostridium tetani</name>
    <dbReference type="NCBI Taxonomy" id="1513"/>
    <lineage>
        <taxon>Bacteria</taxon>
        <taxon>Bacillati</taxon>
        <taxon>Bacillota</taxon>
        <taxon>Clostridia</taxon>
        <taxon>Eubacteriales</taxon>
        <taxon>Clostridiaceae</taxon>
        <taxon>Clostridium</taxon>
    </lineage>
</organism>
<proteinExistence type="predicted"/>
<evidence type="ECO:0000259" key="1">
    <source>
        <dbReference type="PROSITE" id="PS51494"/>
    </source>
</evidence>
<dbReference type="Pfam" id="PF05580">
    <property type="entry name" value="Peptidase_S55"/>
    <property type="match status" value="1"/>
</dbReference>
<feature type="domain" description="Peptidase S55" evidence="1">
    <location>
        <begin position="171"/>
        <end position="403"/>
    </location>
</feature>
<name>A0ABY0ELM1_CLOTA</name>
<dbReference type="InterPro" id="IPR014219">
    <property type="entry name" value="SpoIVB"/>
</dbReference>
<dbReference type="InterPro" id="IPR041489">
    <property type="entry name" value="PDZ_6"/>
</dbReference>
<keyword evidence="2" id="KW-0378">Hydrolase</keyword>
<comment type="caution">
    <text evidence="2">The sequence shown here is derived from an EMBL/GenBank/DDBJ whole genome shotgun (WGS) entry which is preliminary data.</text>
</comment>
<dbReference type="Pfam" id="PF17820">
    <property type="entry name" value="PDZ_6"/>
    <property type="match status" value="1"/>
</dbReference>
<accession>A0ABY0ELM1</accession>
<dbReference type="GO" id="GO:0016787">
    <property type="term" value="F:hydrolase activity"/>
    <property type="evidence" value="ECO:0007669"/>
    <property type="project" value="UniProtKB-KW"/>
</dbReference>
<dbReference type="RefSeq" id="WP_023438485.1">
    <property type="nucleotide sequence ID" value="NZ_CASHSW010000023.1"/>
</dbReference>
<dbReference type="Gene3D" id="2.30.42.10">
    <property type="match status" value="1"/>
</dbReference>
<dbReference type="EC" id="3.4.21.116" evidence="2"/>
<protein>
    <submittedName>
        <fullName evidence="2">SpoIVB peptidase</fullName>
        <ecNumber evidence="2">3.4.21.116</ecNumber>
    </submittedName>
</protein>
<dbReference type="NCBIfam" id="TIGR02860">
    <property type="entry name" value="spore_IV_B"/>
    <property type="match status" value="1"/>
</dbReference>
<evidence type="ECO:0000313" key="3">
    <source>
        <dbReference type="Proteomes" id="UP000290273"/>
    </source>
</evidence>
<sequence length="403" mass="43981">MNRNKDKIGYSFLLSILLISLIALSIRFSMPSTVFIREGDVFSNNKVSKLVNTTYISNNNDSKDKNLNVNLFGLLKIKSISVNKVPSELSVYPGGQPIGVKLNTKGVLVIGLSDLEGEKGKITCPATLAGIELGDSILEINNEKIENGEKISSIISKSNGETLKIKIERKGKIIEKELKAKQNKDGDYKIGLWVRDSTTGVGTLTFYDDKTKNFAALGHPITDIDTGVTLNVDTGEIVPSSIISIKKGVKGNPGELKGIFLENKSSIGNIKSNTECGIFGNINNNNTFYDYNKKIKVALRDEIKEGPAHILTTIQGERPKKYTINIEKLLPQGEVGPKSMLIKVTDKELLDKTGGIVQGMSGSPIIQNNKIVGAVTHVLINKPDTGYGIYIEWMLKDAEIISN</sequence>
<reference evidence="2 3" key="1">
    <citation type="submission" date="2018-06" db="EMBL/GenBank/DDBJ databases">
        <title>Genome conservation of Clostridium tetani.</title>
        <authorList>
            <person name="Bruggemann H."/>
            <person name="Popoff M.R."/>
        </authorList>
    </citation>
    <scope>NUCLEOTIDE SEQUENCE [LARGE SCALE GENOMIC DNA]</scope>
    <source>
        <strain evidence="2 3">63.05</strain>
    </source>
</reference>
<dbReference type="InterPro" id="IPR036034">
    <property type="entry name" value="PDZ_sf"/>
</dbReference>
<dbReference type="EMBL" id="QMAU01000050">
    <property type="protein sequence ID" value="RXI52409.1"/>
    <property type="molecule type" value="Genomic_DNA"/>
</dbReference>